<protein>
    <submittedName>
        <fullName evidence="2">Uncharacterized protein</fullName>
    </submittedName>
</protein>
<evidence type="ECO:0000313" key="2">
    <source>
        <dbReference type="EMBL" id="TVU29469.1"/>
    </source>
</evidence>
<reference evidence="2 3" key="1">
    <citation type="journal article" date="2019" name="Sci. Rep.">
        <title>A high-quality genome of Eragrostis curvula grass provides insights into Poaceae evolution and supports new strategies to enhance forage quality.</title>
        <authorList>
            <person name="Carballo J."/>
            <person name="Santos B.A.C.M."/>
            <person name="Zappacosta D."/>
            <person name="Garbus I."/>
            <person name="Selva J.P."/>
            <person name="Gallo C.A."/>
            <person name="Diaz A."/>
            <person name="Albertini E."/>
            <person name="Caccamo M."/>
            <person name="Echenique V."/>
        </authorList>
    </citation>
    <scope>NUCLEOTIDE SEQUENCE [LARGE SCALE GENOMIC DNA]</scope>
    <source>
        <strain evidence="3">cv. Victoria</strain>
        <tissue evidence="2">Leaf</tissue>
    </source>
</reference>
<dbReference type="Proteomes" id="UP000324897">
    <property type="component" value="Chromosome 1"/>
</dbReference>
<keyword evidence="1" id="KW-1133">Transmembrane helix</keyword>
<evidence type="ECO:0000256" key="1">
    <source>
        <dbReference type="SAM" id="Phobius"/>
    </source>
</evidence>
<dbReference type="EMBL" id="RWGY01000011">
    <property type="protein sequence ID" value="TVU29469.1"/>
    <property type="molecule type" value="Genomic_DNA"/>
</dbReference>
<organism evidence="2 3">
    <name type="scientific">Eragrostis curvula</name>
    <name type="common">weeping love grass</name>
    <dbReference type="NCBI Taxonomy" id="38414"/>
    <lineage>
        <taxon>Eukaryota</taxon>
        <taxon>Viridiplantae</taxon>
        <taxon>Streptophyta</taxon>
        <taxon>Embryophyta</taxon>
        <taxon>Tracheophyta</taxon>
        <taxon>Spermatophyta</taxon>
        <taxon>Magnoliopsida</taxon>
        <taxon>Liliopsida</taxon>
        <taxon>Poales</taxon>
        <taxon>Poaceae</taxon>
        <taxon>PACMAD clade</taxon>
        <taxon>Chloridoideae</taxon>
        <taxon>Eragrostideae</taxon>
        <taxon>Eragrostidinae</taxon>
        <taxon>Eragrostis</taxon>
    </lineage>
</organism>
<accession>A0A5J9V030</accession>
<keyword evidence="1" id="KW-0812">Transmembrane</keyword>
<sequence length="182" mass="19294">MDQQGEPPVPAVIVNTEQPPPSLAAKILDESLTAFTAYNLVVGSFRPAGVEPKFFPGCYHLDAADVDARVALQHRLLWCCLAQGLAAALALLLEGCRSRQALAVVALKAAGANVWFNLKLMLMCRVEGPCQVLFAFDAASFVFLAALYLLGLLAILMGEGGEEAVLDQMQDPDVVGPLGLIG</sequence>
<keyword evidence="3" id="KW-1185">Reference proteome</keyword>
<keyword evidence="1" id="KW-0472">Membrane</keyword>
<proteinExistence type="predicted"/>
<dbReference type="Gramene" id="TVU29469">
    <property type="protein sequence ID" value="TVU29469"/>
    <property type="gene ID" value="EJB05_21035"/>
</dbReference>
<gene>
    <name evidence="2" type="ORF">EJB05_21035</name>
</gene>
<feature type="transmembrane region" description="Helical" evidence="1">
    <location>
        <begin position="132"/>
        <end position="157"/>
    </location>
</feature>
<feature type="transmembrane region" description="Helical" evidence="1">
    <location>
        <begin position="76"/>
        <end position="95"/>
    </location>
</feature>
<feature type="non-terminal residue" evidence="2">
    <location>
        <position position="1"/>
    </location>
</feature>
<dbReference type="AlphaFoldDB" id="A0A5J9V030"/>
<name>A0A5J9V030_9POAL</name>
<evidence type="ECO:0000313" key="3">
    <source>
        <dbReference type="Proteomes" id="UP000324897"/>
    </source>
</evidence>
<comment type="caution">
    <text evidence="2">The sequence shown here is derived from an EMBL/GenBank/DDBJ whole genome shotgun (WGS) entry which is preliminary data.</text>
</comment>